<dbReference type="Proteomes" id="UP001596298">
    <property type="component" value="Unassembled WGS sequence"/>
</dbReference>
<accession>A0ABW2AJM6</accession>
<proteinExistence type="predicted"/>
<evidence type="ECO:0000313" key="2">
    <source>
        <dbReference type="EMBL" id="MFC6707137.1"/>
    </source>
</evidence>
<dbReference type="PANTHER" id="PTHR30212:SF2">
    <property type="entry name" value="PROTEIN YIIM"/>
    <property type="match status" value="1"/>
</dbReference>
<comment type="caution">
    <text evidence="2">The sequence shown here is derived from an EMBL/GenBank/DDBJ whole genome shotgun (WGS) entry which is preliminary data.</text>
</comment>
<dbReference type="SUPFAM" id="SSF54292">
    <property type="entry name" value="2Fe-2S ferredoxin-like"/>
    <property type="match status" value="1"/>
</dbReference>
<evidence type="ECO:0000313" key="3">
    <source>
        <dbReference type="Proteomes" id="UP001596298"/>
    </source>
</evidence>
<dbReference type="Gene3D" id="3.10.20.30">
    <property type="match status" value="1"/>
</dbReference>
<dbReference type="PROSITE" id="PS00197">
    <property type="entry name" value="2FE2S_FER_1"/>
    <property type="match status" value="1"/>
</dbReference>
<dbReference type="InterPro" id="IPR036010">
    <property type="entry name" value="2Fe-2S_ferredoxin-like_sf"/>
</dbReference>
<feature type="domain" description="2Fe-2S ferredoxin-type" evidence="1">
    <location>
        <begin position="20"/>
        <end position="105"/>
    </location>
</feature>
<dbReference type="EMBL" id="JBHSWH010000001">
    <property type="protein sequence ID" value="MFC6707137.1"/>
    <property type="molecule type" value="Genomic_DNA"/>
</dbReference>
<dbReference type="Pfam" id="PF00111">
    <property type="entry name" value="Fer2"/>
    <property type="match status" value="1"/>
</dbReference>
<dbReference type="CDD" id="cd00207">
    <property type="entry name" value="fer2"/>
    <property type="match status" value="1"/>
</dbReference>
<gene>
    <name evidence="2" type="ORF">ACFQDH_18225</name>
</gene>
<dbReference type="PANTHER" id="PTHR30212">
    <property type="entry name" value="PROTEIN YIIM"/>
    <property type="match status" value="1"/>
</dbReference>
<dbReference type="InterPro" id="IPR052353">
    <property type="entry name" value="Benzoxazolinone_Detox_Enz"/>
</dbReference>
<dbReference type="InterPro" id="IPR001041">
    <property type="entry name" value="2Fe-2S_ferredoxin-type"/>
</dbReference>
<reference evidence="3" key="1">
    <citation type="journal article" date="2019" name="Int. J. Syst. Evol. Microbiol.">
        <title>The Global Catalogue of Microorganisms (GCM) 10K type strain sequencing project: providing services to taxonomists for standard genome sequencing and annotation.</title>
        <authorList>
            <consortium name="The Broad Institute Genomics Platform"/>
            <consortium name="The Broad Institute Genome Sequencing Center for Infectious Disease"/>
            <person name="Wu L."/>
            <person name="Ma J."/>
        </authorList>
    </citation>
    <scope>NUCLEOTIDE SEQUENCE [LARGE SCALE GENOMIC DNA]</scope>
    <source>
        <strain evidence="3">CCUG 58127</strain>
    </source>
</reference>
<dbReference type="InterPro" id="IPR006058">
    <property type="entry name" value="2Fe2S_fd_BS"/>
</dbReference>
<keyword evidence="3" id="KW-1185">Reference proteome</keyword>
<name>A0ABW2AJM6_9MICO</name>
<evidence type="ECO:0000259" key="1">
    <source>
        <dbReference type="PROSITE" id="PS51085"/>
    </source>
</evidence>
<organism evidence="2 3">
    <name type="scientific">Flexivirga alba</name>
    <dbReference type="NCBI Taxonomy" id="702742"/>
    <lineage>
        <taxon>Bacteria</taxon>
        <taxon>Bacillati</taxon>
        <taxon>Actinomycetota</taxon>
        <taxon>Actinomycetes</taxon>
        <taxon>Micrococcales</taxon>
        <taxon>Dermacoccaceae</taxon>
        <taxon>Flexivirga</taxon>
    </lineage>
</organism>
<dbReference type="PROSITE" id="PS51085">
    <property type="entry name" value="2FE2S_FER_2"/>
    <property type="match status" value="1"/>
</dbReference>
<dbReference type="RefSeq" id="WP_382404898.1">
    <property type="nucleotide sequence ID" value="NZ_JBHSWH010000001.1"/>
</dbReference>
<dbReference type="InterPro" id="IPR012675">
    <property type="entry name" value="Beta-grasp_dom_sf"/>
</dbReference>
<sequence length="105" mass="11496">MRFERFQAAVAPTPLRQGPFTMELARSGIAVTVTSEESVLDALEKVGKPVLSSCREGLCGTCEVSVLDGIPDHRDSLLTDAERARNDRMFVCVSRSATERIVLDL</sequence>
<protein>
    <submittedName>
        <fullName evidence="2">2Fe-2S iron-sulfur cluster-binding protein</fullName>
    </submittedName>
</protein>